<dbReference type="Proteomes" id="UP000683360">
    <property type="component" value="Unassembled WGS sequence"/>
</dbReference>
<evidence type="ECO:0000313" key="3">
    <source>
        <dbReference type="Proteomes" id="UP000683360"/>
    </source>
</evidence>
<gene>
    <name evidence="2" type="ORF">MEDL_24101</name>
</gene>
<evidence type="ECO:0000313" key="2">
    <source>
        <dbReference type="EMBL" id="CAG2209941.1"/>
    </source>
</evidence>
<dbReference type="EMBL" id="CAJPWZ010001218">
    <property type="protein sequence ID" value="CAG2209941.1"/>
    <property type="molecule type" value="Genomic_DNA"/>
</dbReference>
<feature type="region of interest" description="Disordered" evidence="1">
    <location>
        <begin position="86"/>
        <end position="118"/>
    </location>
</feature>
<proteinExistence type="predicted"/>
<feature type="region of interest" description="Disordered" evidence="1">
    <location>
        <begin position="1"/>
        <end position="31"/>
    </location>
</feature>
<organism evidence="2 3">
    <name type="scientific">Mytilus edulis</name>
    <name type="common">Blue mussel</name>
    <dbReference type="NCBI Taxonomy" id="6550"/>
    <lineage>
        <taxon>Eukaryota</taxon>
        <taxon>Metazoa</taxon>
        <taxon>Spiralia</taxon>
        <taxon>Lophotrochozoa</taxon>
        <taxon>Mollusca</taxon>
        <taxon>Bivalvia</taxon>
        <taxon>Autobranchia</taxon>
        <taxon>Pteriomorphia</taxon>
        <taxon>Mytilida</taxon>
        <taxon>Mytiloidea</taxon>
        <taxon>Mytilidae</taxon>
        <taxon>Mytilinae</taxon>
        <taxon>Mytilus</taxon>
    </lineage>
</organism>
<feature type="compositionally biased region" description="Basic and acidic residues" evidence="1">
    <location>
        <begin position="1"/>
        <end position="15"/>
    </location>
</feature>
<accession>A0A8S3RKK9</accession>
<keyword evidence="3" id="KW-1185">Reference proteome</keyword>
<dbReference type="AlphaFoldDB" id="A0A8S3RKK9"/>
<feature type="compositionally biased region" description="Low complexity" evidence="1">
    <location>
        <begin position="104"/>
        <end position="118"/>
    </location>
</feature>
<reference evidence="2" key="1">
    <citation type="submission" date="2021-03" db="EMBL/GenBank/DDBJ databases">
        <authorList>
            <person name="Bekaert M."/>
        </authorList>
    </citation>
    <scope>NUCLEOTIDE SEQUENCE</scope>
</reference>
<comment type="caution">
    <text evidence="2">The sequence shown here is derived from an EMBL/GenBank/DDBJ whole genome shotgun (WGS) entry which is preliminary data.</text>
</comment>
<feature type="compositionally biased region" description="Basic residues" evidence="1">
    <location>
        <begin position="603"/>
        <end position="620"/>
    </location>
</feature>
<evidence type="ECO:0000256" key="1">
    <source>
        <dbReference type="SAM" id="MobiDB-lite"/>
    </source>
</evidence>
<protein>
    <submittedName>
        <fullName evidence="2">Uncharacterized protein</fullName>
    </submittedName>
</protein>
<sequence>MWEEEFAKFLQRGDQETVETSSSFGSGDERERGLICADSDLILISTDSEGKKHETENLSNRSYIDSDSSSLPSLDIITDPINVCTMEESNSDNDSVDKNPQPVINISSSTDLSNDSSNSLTIREKEDMEQFAKQLTVKEACKLILKGDKEDYVSSVPVDCIETSTFVIDTLALKDRDDLRIHMAGAMKNNRVQRDFVSVHISDGEISNISVLKKKPSVMRNSVYRLTRTYWMSKNTKGFKRRLYELHDSAGKPTRFAILQYVVEGDVPIFTNVHGNTKTGNTPYVRTSKRVLADIGEHLDAGKRAKETFDVIFEDAGGMKHVSSPLELPRNTKQIYNVKQTQKSAVAGKDRDSMFQLIKACKDQQSLADPYIRAVQCAPEFCCICSSDLQLMEMDMFLTNPSECTIMGIDPTFNLGEFVVTPIVYKNLKLIHRRTGECPTFLGPVLIHQTKTERAFDFFASSIVSLRNTLADTLFIGTSLDPQPHHKSLSISLEDTHLDPTIHEPIWKKAESLVNSGLVNKAPGVQNGFMVASTSGKDPHFVRLLESGKGTCNSENFKLLSICSHVLAASECGRKLQKVIKYLRKTQSAPNLQELSKVNMPKHPQRKPNQKPRSNKRKPTRNFGSKPSTVTHASMEDDNDNEGYYLKYLIGTQIRSCYGCGQPIRLPPHVPPPPYDIVICQKEYRTLNMDGQLKLTLQPQNVHYHCRIQCILKKTR</sequence>
<name>A0A8S3RKK9_MYTED</name>
<feature type="compositionally biased region" description="Polar residues" evidence="1">
    <location>
        <begin position="622"/>
        <end position="632"/>
    </location>
</feature>
<feature type="region of interest" description="Disordered" evidence="1">
    <location>
        <begin position="591"/>
        <end position="636"/>
    </location>
</feature>
<dbReference type="OrthoDB" id="6122616at2759"/>